<feature type="domain" description="PAS" evidence="13">
    <location>
        <begin position="21"/>
        <end position="76"/>
    </location>
</feature>
<dbReference type="InterPro" id="IPR035965">
    <property type="entry name" value="PAS-like_dom_sf"/>
</dbReference>
<dbReference type="PANTHER" id="PTHR32089">
    <property type="entry name" value="METHYL-ACCEPTING CHEMOTAXIS PROTEIN MCPB"/>
    <property type="match status" value="1"/>
</dbReference>
<evidence type="ECO:0000256" key="3">
    <source>
        <dbReference type="ARBA" id="ARBA00022481"/>
    </source>
</evidence>
<dbReference type="Gene3D" id="3.30.450.20">
    <property type="entry name" value="PAS domain"/>
    <property type="match status" value="1"/>
</dbReference>
<reference evidence="14 15" key="1">
    <citation type="submission" date="2018-06" db="EMBL/GenBank/DDBJ databases">
        <title>Three novel Pseudomonas species isolated from symptomatic oak.</title>
        <authorList>
            <person name="Bueno-Gonzalez V."/>
            <person name="Brady C."/>
        </authorList>
    </citation>
    <scope>NUCLEOTIDE SEQUENCE [LARGE SCALE GENOMIC DNA]</scope>
    <source>
        <strain evidence="14 15">P17C</strain>
    </source>
</reference>
<sequence>MKVNLPKSRQERPVPADKHLITTTDLHGNITYCNEAFVEISGFPRQELLGSAHNIVRHPEMPAVVFQQMWESLKAGRCWMGIVKNRCKGGEFYWVNAYVTPVTENGRIVGYESVRVRADAGQVSRAERVYARLSAQRAVAPVRERLLGLLPLAWGLPACLLVWLVHARVSVELGLLLALLGLLAMPLLSMRLQQRVLRRVRGDEAPASDVAVRTYTDLHGLPAQLQMLLIFERAKTRTALSRLGDYARQTTGLAAQSDRLSRESEASQQALRVEADMVATAMQQMTVSVTEVASHVQRTAEQARQVAQLSGDGSGDALQTRAVIERLKTRVLEISASVEALAEETQSIQQAANMIRAVAEQTNLLALNAAIEAARAGEQGRGFAVVADEVRALARKTQESTGAIERIIQSLRERAGQAVSVARSGSEESASGLVQVIATERALAGIDEAVEHIHDMTRQMASAAEQQAHVCEEIARQVSRIAGTCERNTLLCEQSSTIGGELSQTACSLHALVERFNG</sequence>
<keyword evidence="8 11" id="KW-0472">Membrane</keyword>
<feature type="transmembrane region" description="Helical" evidence="11">
    <location>
        <begin position="146"/>
        <end position="167"/>
    </location>
</feature>
<comment type="caution">
    <text evidence="14">The sequence shown here is derived from an EMBL/GenBank/DDBJ whole genome shotgun (WGS) entry which is preliminary data.</text>
</comment>
<evidence type="ECO:0000256" key="8">
    <source>
        <dbReference type="ARBA" id="ARBA00023136"/>
    </source>
</evidence>
<evidence type="ECO:0000256" key="10">
    <source>
        <dbReference type="PROSITE-ProRule" id="PRU00284"/>
    </source>
</evidence>
<name>A0A4Q9RC24_9GAMM</name>
<keyword evidence="7 11" id="KW-1133">Transmembrane helix</keyword>
<dbReference type="CDD" id="cd00130">
    <property type="entry name" value="PAS"/>
    <property type="match status" value="1"/>
</dbReference>
<keyword evidence="5" id="KW-0997">Cell inner membrane</keyword>
<keyword evidence="3" id="KW-0488">Methylation</keyword>
<dbReference type="Gene3D" id="1.10.287.950">
    <property type="entry name" value="Methyl-accepting chemotaxis protein"/>
    <property type="match status" value="1"/>
</dbReference>
<dbReference type="PANTHER" id="PTHR32089:SF74">
    <property type="entry name" value="METHYL-ACCEPTING CHEMOTAXIS PROTEIN AER"/>
    <property type="match status" value="1"/>
</dbReference>
<dbReference type="FunFam" id="3.30.450.20:FF:000046">
    <property type="entry name" value="Aerotaxis sensor receptor"/>
    <property type="match status" value="1"/>
</dbReference>
<feature type="transmembrane region" description="Helical" evidence="11">
    <location>
        <begin position="173"/>
        <end position="192"/>
    </location>
</feature>
<dbReference type="InterPro" id="IPR004089">
    <property type="entry name" value="MCPsignal_dom"/>
</dbReference>
<organism evidence="14 15">
    <name type="scientific">Stutzerimonas kirkiae</name>
    <dbReference type="NCBI Taxonomy" id="2211392"/>
    <lineage>
        <taxon>Bacteria</taxon>
        <taxon>Pseudomonadati</taxon>
        <taxon>Pseudomonadota</taxon>
        <taxon>Gammaproteobacteria</taxon>
        <taxon>Pseudomonadales</taxon>
        <taxon>Pseudomonadaceae</taxon>
        <taxon>Stutzerimonas</taxon>
    </lineage>
</organism>
<evidence type="ECO:0000259" key="12">
    <source>
        <dbReference type="PROSITE" id="PS50111"/>
    </source>
</evidence>
<protein>
    <submittedName>
        <fullName evidence="14">Chemotaxis protein</fullName>
    </submittedName>
</protein>
<dbReference type="Proteomes" id="UP000292639">
    <property type="component" value="Unassembled WGS sequence"/>
</dbReference>
<dbReference type="InterPro" id="IPR000014">
    <property type="entry name" value="PAS"/>
</dbReference>
<dbReference type="GO" id="GO:0006935">
    <property type="term" value="P:chemotaxis"/>
    <property type="evidence" value="ECO:0007669"/>
    <property type="project" value="UniProtKB-KW"/>
</dbReference>
<evidence type="ECO:0000313" key="15">
    <source>
        <dbReference type="Proteomes" id="UP000292639"/>
    </source>
</evidence>
<evidence type="ECO:0000256" key="11">
    <source>
        <dbReference type="SAM" id="Phobius"/>
    </source>
</evidence>
<dbReference type="AlphaFoldDB" id="A0A4Q9RC24"/>
<accession>A0A4Q9RC24</accession>
<dbReference type="EMBL" id="QJUP01000008">
    <property type="protein sequence ID" value="TBU97815.1"/>
    <property type="molecule type" value="Genomic_DNA"/>
</dbReference>
<dbReference type="RefSeq" id="WP_131183425.1">
    <property type="nucleotide sequence ID" value="NZ_QJUO01000004.1"/>
</dbReference>
<evidence type="ECO:0000256" key="6">
    <source>
        <dbReference type="ARBA" id="ARBA00022692"/>
    </source>
</evidence>
<gene>
    <name evidence="14" type="ORF">DNJ96_08170</name>
</gene>
<dbReference type="PROSITE" id="PS50112">
    <property type="entry name" value="PAS"/>
    <property type="match status" value="1"/>
</dbReference>
<dbReference type="SUPFAM" id="SSF58104">
    <property type="entry name" value="Methyl-accepting chemotaxis protein (MCP) signaling domain"/>
    <property type="match status" value="1"/>
</dbReference>
<dbReference type="NCBIfam" id="TIGR00229">
    <property type="entry name" value="sensory_box"/>
    <property type="match status" value="1"/>
</dbReference>
<dbReference type="GO" id="GO:0007165">
    <property type="term" value="P:signal transduction"/>
    <property type="evidence" value="ECO:0007669"/>
    <property type="project" value="UniProtKB-KW"/>
</dbReference>
<evidence type="ECO:0000256" key="5">
    <source>
        <dbReference type="ARBA" id="ARBA00022519"/>
    </source>
</evidence>
<dbReference type="Pfam" id="PF00015">
    <property type="entry name" value="MCPsignal"/>
    <property type="match status" value="1"/>
</dbReference>
<evidence type="ECO:0000256" key="1">
    <source>
        <dbReference type="ARBA" id="ARBA00004429"/>
    </source>
</evidence>
<dbReference type="CDD" id="cd11386">
    <property type="entry name" value="MCP_signal"/>
    <property type="match status" value="1"/>
</dbReference>
<feature type="domain" description="Methyl-accepting transducer" evidence="12">
    <location>
        <begin position="246"/>
        <end position="482"/>
    </location>
</feature>
<dbReference type="Pfam" id="PF08447">
    <property type="entry name" value="PAS_3"/>
    <property type="match status" value="1"/>
</dbReference>
<evidence type="ECO:0000313" key="14">
    <source>
        <dbReference type="EMBL" id="TBU97815.1"/>
    </source>
</evidence>
<dbReference type="OrthoDB" id="5675566at2"/>
<dbReference type="InterPro" id="IPR013655">
    <property type="entry name" value="PAS_fold_3"/>
</dbReference>
<keyword evidence="15" id="KW-1185">Reference proteome</keyword>
<dbReference type="GO" id="GO:0005886">
    <property type="term" value="C:plasma membrane"/>
    <property type="evidence" value="ECO:0007669"/>
    <property type="project" value="UniProtKB-SubCell"/>
</dbReference>
<evidence type="ECO:0000256" key="7">
    <source>
        <dbReference type="ARBA" id="ARBA00022989"/>
    </source>
</evidence>
<proteinExistence type="predicted"/>
<comment type="subcellular location">
    <subcellularLocation>
        <location evidence="1">Cell inner membrane</location>
        <topology evidence="1">Multi-pass membrane protein</topology>
    </subcellularLocation>
</comment>
<keyword evidence="2" id="KW-1003">Cell membrane</keyword>
<evidence type="ECO:0000256" key="4">
    <source>
        <dbReference type="ARBA" id="ARBA00022500"/>
    </source>
</evidence>
<evidence type="ECO:0000256" key="9">
    <source>
        <dbReference type="ARBA" id="ARBA00023224"/>
    </source>
</evidence>
<keyword evidence="6 11" id="KW-0812">Transmembrane</keyword>
<dbReference type="SUPFAM" id="SSF55785">
    <property type="entry name" value="PYP-like sensor domain (PAS domain)"/>
    <property type="match status" value="1"/>
</dbReference>
<dbReference type="PROSITE" id="PS50111">
    <property type="entry name" value="CHEMOTAXIS_TRANSDUC_2"/>
    <property type="match status" value="1"/>
</dbReference>
<dbReference type="SMART" id="SM00091">
    <property type="entry name" value="PAS"/>
    <property type="match status" value="1"/>
</dbReference>
<evidence type="ECO:0000256" key="2">
    <source>
        <dbReference type="ARBA" id="ARBA00022475"/>
    </source>
</evidence>
<evidence type="ECO:0000259" key="13">
    <source>
        <dbReference type="PROSITE" id="PS50112"/>
    </source>
</evidence>
<keyword evidence="9 10" id="KW-0807">Transducer</keyword>
<keyword evidence="4" id="KW-0145">Chemotaxis</keyword>
<dbReference type="SMART" id="SM00283">
    <property type="entry name" value="MA"/>
    <property type="match status" value="1"/>
</dbReference>